<reference evidence="7" key="1">
    <citation type="submission" date="2017-01" db="EMBL/GenBank/DDBJ databases">
        <title>Comparative genomics of anhydrobiosis in the tardigrade Hypsibius dujardini.</title>
        <authorList>
            <person name="Yoshida Y."/>
            <person name="Koutsovoulos G."/>
            <person name="Laetsch D."/>
            <person name="Stevens L."/>
            <person name="Kumar S."/>
            <person name="Horikawa D."/>
            <person name="Ishino K."/>
            <person name="Komine S."/>
            <person name="Tomita M."/>
            <person name="Blaxter M."/>
            <person name="Arakawa K."/>
        </authorList>
    </citation>
    <scope>NUCLEOTIDE SEQUENCE [LARGE SCALE GENOMIC DNA]</scope>
    <source>
        <strain evidence="7">Z151</strain>
    </source>
</reference>
<keyword evidence="4" id="KW-0067">ATP-binding</keyword>
<sequence length="1011" mass="115464">MRYTDYPLGPGNLKICDLDDPIVLKDNSTRIGDIDQCKGSLPYFSPEMAALLASGQLDAKKFLVGRGTDTWSFGCVVLDLVCETYPRPITIRIPQTESADTQVRTVERNNYSEHEALLRMGGIPFPVLPKDLPADLEQFLNRCFTFKHNKRPTAAELLQDPFFGHLRTDPLQLEAYPDSFTVDELKQLSVGCCCWTQSAPGAVLQVYNTAKLVKELTFYLSDLMKGIQTFKELGKNAFISLKIPFTASQFWVQSGALQTLLQEISTHIVVLRFRRCTGWSSKSLAGLSLPNLLELCFEKSDELRFFNGDFNGCPDLRAITLISSTFEVFENFLEQVPKLVFMHFNIQWEEHETNDDMKDRKLKVNKHIRKLCSPEYNWLRSFMNQNPCMAMSKQTGDIWKIGPSKNVNFEECFTECLGEESSHNQQEIPLAMPWFRMNSVSNSDRESVQQMVKAVGPGVEIELGSLEDKEDCIIWFVQCDGNVLSVDFKQLCNFLAGLQASHPIYLTLTDYRPNLMDEVSQLQEAICFLRFFLIKKFESRHIKDLVLPNLLQLTWEHCSEVVLTTGSLDGFQNLRAIVMSGTTVKTFQTGVFDQLTQLQMLDLWSNYKKIHPGDLLDQLNRFDTSFKYTRDFIKTRPWLVEQKHGGEIFGFSSGSSGWESRAHDACKSFLALVFASDPSHRRMELLPSLGLPNLPDYQLAHLKKYSITAKMIINGVVELSFPSYSSTNIEDLKDGIAVAAQVCRENVLQIHVTCSELLEKDLFAPLSENVIALIIHTIDNFDGSLLLRIEFRRLNYLLFYQCHSLILNNSNFIKMPGLRIIDLRYSTIKPPEPSQNCFGDLDKLGWISLHRGLRNRTKLLSGDINWNECTERERKYVLELYTYPQFEGVRQLLKEKSHLTAGYGHGELYNFGHSANIKLEADEMFTTEEIESLKLYMAQTVQSDRNNTLEEEVVQGDENKNLKVEAIEESESGPPEAQAIQGNRSVNLNARRRRTDLGFIKALGRRLRRML</sequence>
<dbReference type="SUPFAM" id="SSF56112">
    <property type="entry name" value="Protein kinase-like (PK-like)"/>
    <property type="match status" value="1"/>
</dbReference>
<dbReference type="InterPro" id="IPR050538">
    <property type="entry name" value="MAP_kinase_kinase_kinase"/>
</dbReference>
<dbReference type="AlphaFoldDB" id="A0A1W0X3K7"/>
<dbReference type="Gene3D" id="1.10.510.10">
    <property type="entry name" value="Transferase(Phosphotransferase) domain 1"/>
    <property type="match status" value="1"/>
</dbReference>
<dbReference type="PROSITE" id="PS50011">
    <property type="entry name" value="PROTEIN_KINASE_DOM"/>
    <property type="match status" value="1"/>
</dbReference>
<dbReference type="Gene3D" id="3.80.10.10">
    <property type="entry name" value="Ribonuclease Inhibitor"/>
    <property type="match status" value="1"/>
</dbReference>
<keyword evidence="7" id="KW-1185">Reference proteome</keyword>
<evidence type="ECO:0000313" key="7">
    <source>
        <dbReference type="Proteomes" id="UP000192578"/>
    </source>
</evidence>
<comment type="caution">
    <text evidence="6">The sequence shown here is derived from an EMBL/GenBank/DDBJ whole genome shotgun (WGS) entry which is preliminary data.</text>
</comment>
<evidence type="ECO:0000256" key="4">
    <source>
        <dbReference type="ARBA" id="ARBA00022840"/>
    </source>
</evidence>
<dbReference type="PANTHER" id="PTHR48016:SF56">
    <property type="entry name" value="MAPKK KINASE"/>
    <property type="match status" value="1"/>
</dbReference>
<dbReference type="InterPro" id="IPR011009">
    <property type="entry name" value="Kinase-like_dom_sf"/>
</dbReference>
<dbReference type="GO" id="GO:0005524">
    <property type="term" value="F:ATP binding"/>
    <property type="evidence" value="ECO:0007669"/>
    <property type="project" value="UniProtKB-KW"/>
</dbReference>
<evidence type="ECO:0000256" key="3">
    <source>
        <dbReference type="ARBA" id="ARBA00022777"/>
    </source>
</evidence>
<evidence type="ECO:0000259" key="5">
    <source>
        <dbReference type="PROSITE" id="PS50011"/>
    </source>
</evidence>
<dbReference type="GO" id="GO:0004672">
    <property type="term" value="F:protein kinase activity"/>
    <property type="evidence" value="ECO:0007669"/>
    <property type="project" value="InterPro"/>
</dbReference>
<organism evidence="6 7">
    <name type="scientific">Hypsibius exemplaris</name>
    <name type="common">Freshwater tardigrade</name>
    <dbReference type="NCBI Taxonomy" id="2072580"/>
    <lineage>
        <taxon>Eukaryota</taxon>
        <taxon>Metazoa</taxon>
        <taxon>Ecdysozoa</taxon>
        <taxon>Tardigrada</taxon>
        <taxon>Eutardigrada</taxon>
        <taxon>Parachela</taxon>
        <taxon>Hypsibioidea</taxon>
        <taxon>Hypsibiidae</taxon>
        <taxon>Hypsibius</taxon>
    </lineage>
</organism>
<dbReference type="SUPFAM" id="SSF52058">
    <property type="entry name" value="L domain-like"/>
    <property type="match status" value="1"/>
</dbReference>
<feature type="domain" description="Protein kinase" evidence="5">
    <location>
        <begin position="1"/>
        <end position="163"/>
    </location>
</feature>
<dbReference type="Pfam" id="PF00069">
    <property type="entry name" value="Pkinase"/>
    <property type="match status" value="1"/>
</dbReference>
<keyword evidence="1" id="KW-0808">Transferase</keyword>
<gene>
    <name evidence="6" type="ORF">BV898_04107</name>
</gene>
<keyword evidence="3" id="KW-0418">Kinase</keyword>
<dbReference type="Proteomes" id="UP000192578">
    <property type="component" value="Unassembled WGS sequence"/>
</dbReference>
<dbReference type="PANTHER" id="PTHR48016">
    <property type="entry name" value="MAP KINASE KINASE KINASE SSK2-RELATED-RELATED"/>
    <property type="match status" value="1"/>
</dbReference>
<keyword evidence="2" id="KW-0547">Nucleotide-binding</keyword>
<dbReference type="OrthoDB" id="20524at2759"/>
<accession>A0A1W0X3K7</accession>
<protein>
    <recommendedName>
        <fullName evidence="5">Protein kinase domain-containing protein</fullName>
    </recommendedName>
</protein>
<evidence type="ECO:0000256" key="2">
    <source>
        <dbReference type="ARBA" id="ARBA00022741"/>
    </source>
</evidence>
<name>A0A1W0X3K7_HYPEX</name>
<evidence type="ECO:0000313" key="6">
    <source>
        <dbReference type="EMBL" id="OQV21894.1"/>
    </source>
</evidence>
<evidence type="ECO:0000256" key="1">
    <source>
        <dbReference type="ARBA" id="ARBA00022679"/>
    </source>
</evidence>
<dbReference type="InterPro" id="IPR032675">
    <property type="entry name" value="LRR_dom_sf"/>
</dbReference>
<dbReference type="InterPro" id="IPR000719">
    <property type="entry name" value="Prot_kinase_dom"/>
</dbReference>
<dbReference type="EMBL" id="MTYJ01000020">
    <property type="protein sequence ID" value="OQV21894.1"/>
    <property type="molecule type" value="Genomic_DNA"/>
</dbReference>
<proteinExistence type="predicted"/>